<keyword evidence="1" id="KW-0472">Membrane</keyword>
<dbReference type="RefSeq" id="WP_163734127.1">
    <property type="nucleotide sequence ID" value="NZ_JAAGOA010000003.1"/>
</dbReference>
<protein>
    <submittedName>
        <fullName evidence="2">Uncharacterized protein</fullName>
    </submittedName>
</protein>
<feature type="transmembrane region" description="Helical" evidence="1">
    <location>
        <begin position="152"/>
        <end position="173"/>
    </location>
</feature>
<dbReference type="Proteomes" id="UP000475214">
    <property type="component" value="Unassembled WGS sequence"/>
</dbReference>
<proteinExistence type="predicted"/>
<keyword evidence="1" id="KW-0812">Transmembrane</keyword>
<keyword evidence="1" id="KW-1133">Transmembrane helix</keyword>
<reference evidence="2 3" key="1">
    <citation type="submission" date="2020-02" db="EMBL/GenBank/DDBJ databases">
        <authorList>
            <person name="Li X.-J."/>
            <person name="Han X.-M."/>
        </authorList>
    </citation>
    <scope>NUCLEOTIDE SEQUENCE [LARGE SCALE GENOMIC DNA]</scope>
    <source>
        <strain evidence="2 3">CCTCC AB 2017055</strain>
    </source>
</reference>
<dbReference type="EMBL" id="JAAGOA010000003">
    <property type="protein sequence ID" value="NED99727.1"/>
    <property type="molecule type" value="Genomic_DNA"/>
</dbReference>
<accession>A0A6L9S5F8</accession>
<evidence type="ECO:0000256" key="1">
    <source>
        <dbReference type="SAM" id="Phobius"/>
    </source>
</evidence>
<evidence type="ECO:0000313" key="2">
    <source>
        <dbReference type="EMBL" id="NED99727.1"/>
    </source>
</evidence>
<organism evidence="2 3">
    <name type="scientific">Phytoactinopolyspora halotolerans</name>
    <dbReference type="NCBI Taxonomy" id="1981512"/>
    <lineage>
        <taxon>Bacteria</taxon>
        <taxon>Bacillati</taxon>
        <taxon>Actinomycetota</taxon>
        <taxon>Actinomycetes</taxon>
        <taxon>Jiangellales</taxon>
        <taxon>Jiangellaceae</taxon>
        <taxon>Phytoactinopolyspora</taxon>
    </lineage>
</organism>
<name>A0A6L9S5F8_9ACTN</name>
<evidence type="ECO:0000313" key="3">
    <source>
        <dbReference type="Proteomes" id="UP000475214"/>
    </source>
</evidence>
<comment type="caution">
    <text evidence="2">The sequence shown here is derived from an EMBL/GenBank/DDBJ whole genome shotgun (WGS) entry which is preliminary data.</text>
</comment>
<gene>
    <name evidence="2" type="ORF">G1H10_06060</name>
</gene>
<keyword evidence="3" id="KW-1185">Reference proteome</keyword>
<sequence length="386" mass="40906">MSSERVTTIVDELGDSPVYVDQGLLPDGQVEDLTAMVEESPVPIYVVYTQLDVDDEFNGRPGQLLALVWDQLGDDGVYVSVNPGGMLTVREHGVANQSDAVWAAEDPDDDPGATLERFVELVATGTGEEAYEQLRSDDGSSTSSSSDDAAEMLAAVIMIGLFVALVAALVFTYRARTRRDQNQVARAFSVPPHVLDAVREARSEALEEQARAAVLELGEALDRTDVPAGGGSGSGTSAVTEYRAALDAYDAAGRTLDRSGGSIADLVGALVLAETGTAHLRRATGRESLRRRPLPRPCFFNPLHGAATRDVTLPGHSTSHVRVGACAVCARHVDDDVEPDTLMVTVGARDVPYYESGAEPWSSTGYGALRADLVERVLAGPARPGA</sequence>
<dbReference type="AlphaFoldDB" id="A0A6L9S5F8"/>